<comment type="caution">
    <text evidence="3">The sequence shown here is derived from an EMBL/GenBank/DDBJ whole genome shotgun (WGS) entry which is preliminary data.</text>
</comment>
<organism evidence="3 4">
    <name type="scientific">Agrobacterium salinitolerans</name>
    <dbReference type="NCBI Taxonomy" id="1183413"/>
    <lineage>
        <taxon>Bacteria</taxon>
        <taxon>Pseudomonadati</taxon>
        <taxon>Pseudomonadota</taxon>
        <taxon>Alphaproteobacteria</taxon>
        <taxon>Hyphomicrobiales</taxon>
        <taxon>Rhizobiaceae</taxon>
        <taxon>Rhizobium/Agrobacterium group</taxon>
        <taxon>Agrobacterium</taxon>
    </lineage>
</organism>
<feature type="transmembrane region" description="Helical" evidence="2">
    <location>
        <begin position="50"/>
        <end position="72"/>
    </location>
</feature>
<keyword evidence="2" id="KW-1133">Transmembrane helix</keyword>
<dbReference type="Proteomes" id="UP000319481">
    <property type="component" value="Unassembled WGS sequence"/>
</dbReference>
<evidence type="ECO:0000313" key="4">
    <source>
        <dbReference type="Proteomes" id="UP000319481"/>
    </source>
</evidence>
<protein>
    <submittedName>
        <fullName evidence="3">Uncharacterized protein</fullName>
    </submittedName>
</protein>
<name>A0ABY3BW14_9HYPH</name>
<accession>A0ABY3BW14</accession>
<gene>
    <name evidence="3" type="ORF">EXN23_01865</name>
</gene>
<keyword evidence="2" id="KW-0812">Transmembrane</keyword>
<feature type="region of interest" description="Disordered" evidence="1">
    <location>
        <begin position="80"/>
        <end position="100"/>
    </location>
</feature>
<dbReference type="EMBL" id="SGNZ01000001">
    <property type="protein sequence ID" value="TRA97004.1"/>
    <property type="molecule type" value="Genomic_DNA"/>
</dbReference>
<keyword evidence="2" id="KW-0472">Membrane</keyword>
<dbReference type="RefSeq" id="WP_142911654.1">
    <property type="nucleotide sequence ID" value="NZ_JAPZLO010000003.1"/>
</dbReference>
<sequence length="100" mass="10836">MKYSISATQRLSPLGVKGAILFLTTPLLSGIFLYWLPIELAKPSFVGQPAVPAVLLVLSSLLFLASCIMLLIGRTQTYQVHTESPEESRSTSSGAKPLWS</sequence>
<evidence type="ECO:0000256" key="2">
    <source>
        <dbReference type="SAM" id="Phobius"/>
    </source>
</evidence>
<proteinExistence type="predicted"/>
<reference evidence="3 4" key="1">
    <citation type="journal article" date="2019" name="Appl. Microbiol. Biotechnol.">
        <title>Differential efficiency of wild type rhizogenic strains for rol gene transformation of plants.</title>
        <authorList>
            <person name="Desmet S."/>
            <person name="De Keyser E."/>
            <person name="Van Vaerenbergh J."/>
            <person name="Baeyen S."/>
            <person name="Van Huylenbroeck J."/>
            <person name="Geelen D."/>
            <person name="Dhooghe E."/>
        </authorList>
    </citation>
    <scope>NUCLEOTIDE SEQUENCE [LARGE SCALE GENOMIC DNA]</scope>
    <source>
        <strain evidence="3 4">GBBC3283</strain>
    </source>
</reference>
<keyword evidence="4" id="KW-1185">Reference proteome</keyword>
<evidence type="ECO:0000256" key="1">
    <source>
        <dbReference type="SAM" id="MobiDB-lite"/>
    </source>
</evidence>
<evidence type="ECO:0000313" key="3">
    <source>
        <dbReference type="EMBL" id="TRA97004.1"/>
    </source>
</evidence>
<feature type="transmembrane region" description="Helical" evidence="2">
    <location>
        <begin position="20"/>
        <end position="38"/>
    </location>
</feature>